<name>A0A4Y2QF07_ARAVE</name>
<accession>A0A4Y2QF07</accession>
<protein>
    <submittedName>
        <fullName evidence="1">Uncharacterized protein</fullName>
    </submittedName>
</protein>
<dbReference type="Proteomes" id="UP000499080">
    <property type="component" value="Unassembled WGS sequence"/>
</dbReference>
<sequence length="139" mass="15291">MDIRGRKCIRPKPPIGRSSYLTASVELFCSPCDASIGNRAQRLSCISVVVYVPSIMGIDWIYRPQARSELQESRTKTMAELACFDCFTTYNSLIGHHCLNGWWIPGVANGHATAQAVTEELDSSQQGSSHGPCVQINET</sequence>
<dbReference type="EMBL" id="BGPR01013747">
    <property type="protein sequence ID" value="GBN62031.1"/>
    <property type="molecule type" value="Genomic_DNA"/>
</dbReference>
<evidence type="ECO:0000313" key="2">
    <source>
        <dbReference type="Proteomes" id="UP000499080"/>
    </source>
</evidence>
<dbReference type="AlphaFoldDB" id="A0A4Y2QF07"/>
<reference evidence="1 2" key="1">
    <citation type="journal article" date="2019" name="Sci. Rep.">
        <title>Orb-weaving spider Araneus ventricosus genome elucidates the spidroin gene catalogue.</title>
        <authorList>
            <person name="Kono N."/>
            <person name="Nakamura H."/>
            <person name="Ohtoshi R."/>
            <person name="Moran D.A.P."/>
            <person name="Shinohara A."/>
            <person name="Yoshida Y."/>
            <person name="Fujiwara M."/>
            <person name="Mori M."/>
            <person name="Tomita M."/>
            <person name="Arakawa K."/>
        </authorList>
    </citation>
    <scope>NUCLEOTIDE SEQUENCE [LARGE SCALE GENOMIC DNA]</scope>
</reference>
<organism evidence="1 2">
    <name type="scientific">Araneus ventricosus</name>
    <name type="common">Orbweaver spider</name>
    <name type="synonym">Epeira ventricosa</name>
    <dbReference type="NCBI Taxonomy" id="182803"/>
    <lineage>
        <taxon>Eukaryota</taxon>
        <taxon>Metazoa</taxon>
        <taxon>Ecdysozoa</taxon>
        <taxon>Arthropoda</taxon>
        <taxon>Chelicerata</taxon>
        <taxon>Arachnida</taxon>
        <taxon>Araneae</taxon>
        <taxon>Araneomorphae</taxon>
        <taxon>Entelegynae</taxon>
        <taxon>Araneoidea</taxon>
        <taxon>Araneidae</taxon>
        <taxon>Araneus</taxon>
    </lineage>
</organism>
<gene>
    <name evidence="1" type="ORF">AVEN_263330_1</name>
</gene>
<evidence type="ECO:0000313" key="1">
    <source>
        <dbReference type="EMBL" id="GBN62031.1"/>
    </source>
</evidence>
<proteinExistence type="predicted"/>
<comment type="caution">
    <text evidence="1">The sequence shown here is derived from an EMBL/GenBank/DDBJ whole genome shotgun (WGS) entry which is preliminary data.</text>
</comment>
<keyword evidence="2" id="KW-1185">Reference proteome</keyword>